<dbReference type="Proteomes" id="UP000691718">
    <property type="component" value="Unassembled WGS sequence"/>
</dbReference>
<organism evidence="1 2">
    <name type="scientific">Parnassius apollo</name>
    <name type="common">Apollo butterfly</name>
    <name type="synonym">Papilio apollo</name>
    <dbReference type="NCBI Taxonomy" id="110799"/>
    <lineage>
        <taxon>Eukaryota</taxon>
        <taxon>Metazoa</taxon>
        <taxon>Ecdysozoa</taxon>
        <taxon>Arthropoda</taxon>
        <taxon>Hexapoda</taxon>
        <taxon>Insecta</taxon>
        <taxon>Pterygota</taxon>
        <taxon>Neoptera</taxon>
        <taxon>Endopterygota</taxon>
        <taxon>Lepidoptera</taxon>
        <taxon>Glossata</taxon>
        <taxon>Ditrysia</taxon>
        <taxon>Papilionoidea</taxon>
        <taxon>Papilionidae</taxon>
        <taxon>Parnassiinae</taxon>
        <taxon>Parnassini</taxon>
        <taxon>Parnassius</taxon>
        <taxon>Parnassius</taxon>
    </lineage>
</organism>
<reference evidence="1" key="1">
    <citation type="submission" date="2021-04" db="EMBL/GenBank/DDBJ databases">
        <authorList>
            <person name="Tunstrom K."/>
        </authorList>
    </citation>
    <scope>NUCLEOTIDE SEQUENCE</scope>
</reference>
<dbReference type="AlphaFoldDB" id="A0A8S3XNQ6"/>
<protein>
    <submittedName>
        <fullName evidence="1">(apollo) hypothetical protein</fullName>
    </submittedName>
</protein>
<accession>A0A8S3XNQ6</accession>
<dbReference type="OrthoDB" id="7107965at2759"/>
<comment type="caution">
    <text evidence="1">The sequence shown here is derived from an EMBL/GenBank/DDBJ whole genome shotgun (WGS) entry which is preliminary data.</text>
</comment>
<name>A0A8S3XNQ6_PARAO</name>
<evidence type="ECO:0000313" key="1">
    <source>
        <dbReference type="EMBL" id="CAG5033602.1"/>
    </source>
</evidence>
<sequence length="99" mass="10712">MRNITMELLRYQDNTKLKKMKVSVAAQTLSATTSGMLKYTASFKTTTSGENVSETMATTASKQSASHQGTGFLIANTLGLEIIGIQSFVISKSVVQKFL</sequence>
<proteinExistence type="predicted"/>
<keyword evidence="2" id="KW-1185">Reference proteome</keyword>
<dbReference type="EMBL" id="CAJQZP010001257">
    <property type="protein sequence ID" value="CAG5033602.1"/>
    <property type="molecule type" value="Genomic_DNA"/>
</dbReference>
<evidence type="ECO:0000313" key="2">
    <source>
        <dbReference type="Proteomes" id="UP000691718"/>
    </source>
</evidence>
<gene>
    <name evidence="1" type="ORF">PAPOLLO_LOCUS20153</name>
</gene>